<accession>X1EBS1</accession>
<feature type="non-terminal residue" evidence="1">
    <location>
        <position position="67"/>
    </location>
</feature>
<organism evidence="1">
    <name type="scientific">marine sediment metagenome</name>
    <dbReference type="NCBI Taxonomy" id="412755"/>
    <lineage>
        <taxon>unclassified sequences</taxon>
        <taxon>metagenomes</taxon>
        <taxon>ecological metagenomes</taxon>
    </lineage>
</organism>
<sequence>MINNLSAKGSSIFPNSVIDSVILAINPSKKSVKAANVNRRNAQIDDLGSKLNIKNIINGINDILNKL</sequence>
<protein>
    <submittedName>
        <fullName evidence="1">Uncharacterized protein</fullName>
    </submittedName>
</protein>
<name>X1EBS1_9ZZZZ</name>
<dbReference type="EMBL" id="BARU01002743">
    <property type="protein sequence ID" value="GAH30736.1"/>
    <property type="molecule type" value="Genomic_DNA"/>
</dbReference>
<evidence type="ECO:0000313" key="1">
    <source>
        <dbReference type="EMBL" id="GAH30736.1"/>
    </source>
</evidence>
<proteinExistence type="predicted"/>
<gene>
    <name evidence="1" type="ORF">S03H2_06316</name>
</gene>
<comment type="caution">
    <text evidence="1">The sequence shown here is derived from an EMBL/GenBank/DDBJ whole genome shotgun (WGS) entry which is preliminary data.</text>
</comment>
<reference evidence="1" key="1">
    <citation type="journal article" date="2014" name="Front. Microbiol.">
        <title>High frequency of phylogenetically diverse reductive dehalogenase-homologous genes in deep subseafloor sedimentary metagenomes.</title>
        <authorList>
            <person name="Kawai M."/>
            <person name="Futagami T."/>
            <person name="Toyoda A."/>
            <person name="Takaki Y."/>
            <person name="Nishi S."/>
            <person name="Hori S."/>
            <person name="Arai W."/>
            <person name="Tsubouchi T."/>
            <person name="Morono Y."/>
            <person name="Uchiyama I."/>
            <person name="Ito T."/>
            <person name="Fujiyama A."/>
            <person name="Inagaki F."/>
            <person name="Takami H."/>
        </authorList>
    </citation>
    <scope>NUCLEOTIDE SEQUENCE</scope>
    <source>
        <strain evidence="1">Expedition CK06-06</strain>
    </source>
</reference>
<dbReference type="AlphaFoldDB" id="X1EBS1"/>